<accession>A0A3L2MXR1</accession>
<protein>
    <submittedName>
        <fullName evidence="1">Uncharacterized protein</fullName>
    </submittedName>
</protein>
<reference evidence="1" key="1">
    <citation type="submission" date="2018-11" db="EMBL/GenBank/DDBJ databases">
        <authorList>
            <consortium name="PulseNet: The National Subtyping Network for Foodborne Disease Surveillance"/>
            <person name="Tarr C.L."/>
            <person name="Trees E."/>
            <person name="Katz L.S."/>
            <person name="Carleton-Romer H.A."/>
            <person name="Stroika S."/>
            <person name="Kucerova Z."/>
            <person name="Roache K.F."/>
            <person name="Sabol A.L."/>
            <person name="Besser J."/>
            <person name="Gerner-Smidt P."/>
        </authorList>
    </citation>
    <scope>NUCLEOTIDE SEQUENCE [LARGE SCALE GENOMIC DNA]</scope>
    <source>
        <strain evidence="1">PNUSAS059687</strain>
    </source>
</reference>
<dbReference type="AlphaFoldDB" id="A0A3L2MXR1"/>
<name>A0A3L2MXR1_SALER</name>
<comment type="caution">
    <text evidence="1">The sequence shown here is derived from an EMBL/GenBank/DDBJ whole genome shotgun (WGS) entry which is preliminary data.</text>
</comment>
<gene>
    <name evidence="1" type="ORF">EEN88_24530</name>
</gene>
<sequence>MIARAPSETKGGYFTPFIKYDNETPFSSALATTKNELEEQWWIITFDKDKNWFVDHDKHFETLNLNSSGLNVSLSGKNGNIWKPHTFTVDYLSASNVNFNITANLQTLQSDKIIVNKSATGGNNYLNVSFMLDSNLPVQFKSDIVLAQAPVATNNTYFTVSPVLKGLSIYTPEFSIITSGEKKEWRLTHNTVDMTALTPAKETVPMTALTPAKETVPMTALTPAKETVPMTALTPAKETVPMTALTPAKETVPMTALTPAKETVP</sequence>
<dbReference type="InterPro" id="IPR012332">
    <property type="entry name" value="Autotransporter_pectin_lyase_C"/>
</dbReference>
<dbReference type="InterPro" id="IPR011050">
    <property type="entry name" value="Pectin_lyase_fold/virulence"/>
</dbReference>
<dbReference type="SUPFAM" id="SSF51126">
    <property type="entry name" value="Pectin lyase-like"/>
    <property type="match status" value="1"/>
</dbReference>
<dbReference type="Proteomes" id="UP000839513">
    <property type="component" value="Unassembled WGS sequence"/>
</dbReference>
<feature type="non-terminal residue" evidence="1">
    <location>
        <position position="265"/>
    </location>
</feature>
<dbReference type="EMBL" id="RNUA01000258">
    <property type="protein sequence ID" value="MHT00816.1"/>
    <property type="molecule type" value="Genomic_DNA"/>
</dbReference>
<proteinExistence type="predicted"/>
<dbReference type="Gene3D" id="2.160.20.20">
    <property type="match status" value="1"/>
</dbReference>
<organism evidence="1">
    <name type="scientific">Salmonella enterica</name>
    <name type="common">Salmonella choleraesuis</name>
    <dbReference type="NCBI Taxonomy" id="28901"/>
    <lineage>
        <taxon>Bacteria</taxon>
        <taxon>Pseudomonadati</taxon>
        <taxon>Pseudomonadota</taxon>
        <taxon>Gammaproteobacteria</taxon>
        <taxon>Enterobacterales</taxon>
        <taxon>Enterobacteriaceae</taxon>
        <taxon>Salmonella</taxon>
    </lineage>
</organism>
<evidence type="ECO:0000313" key="1">
    <source>
        <dbReference type="EMBL" id="MHT00816.1"/>
    </source>
</evidence>